<gene>
    <name evidence="6" type="ORF">GOMPHAMPRED_003709</name>
</gene>
<dbReference type="InterPro" id="IPR006913">
    <property type="entry name" value="CENP-V/GFA"/>
</dbReference>
<feature type="domain" description="CENP-V/GFA" evidence="5">
    <location>
        <begin position="99"/>
        <end position="220"/>
    </location>
</feature>
<dbReference type="AlphaFoldDB" id="A0A8H3ISR5"/>
<dbReference type="Proteomes" id="UP000664169">
    <property type="component" value="Unassembled WGS sequence"/>
</dbReference>
<dbReference type="Gene3D" id="3.90.1590.10">
    <property type="entry name" value="glutathione-dependent formaldehyde- activating enzyme (gfa)"/>
    <property type="match status" value="1"/>
</dbReference>
<name>A0A8H3ISR5_9LECA</name>
<comment type="caution">
    <text evidence="6">The sequence shown here is derived from an EMBL/GenBank/DDBJ whole genome shotgun (WGS) entry which is preliminary data.</text>
</comment>
<sequence length="253" mass="27910">MEKADGLVKFKGIIFAASTVDGGLARWLPDHPAFVEDSKGDNVQHFVPPNAIRSSNQVDLSETLLGACLCGGYQFKTSRPNEASYDLSSEYSDSLIPRYEGKAHLNPKNEKWWIRSNGTKYAAAICACVDCRKSSGQDFVQWAFVPSVNIFGKDGSPFDPYGGTLTVYDSSEHGKRYFCKVCGANAFLLLKDRPDLIDVNVGLLRSKQGSLAEDWLEWFKQRIGFNEEGQNTELVGALQAGIERDYSSKAGSK</sequence>
<dbReference type="PANTHER" id="PTHR33337:SF40">
    <property type="entry name" value="CENP-V_GFA DOMAIN-CONTAINING PROTEIN-RELATED"/>
    <property type="match status" value="1"/>
</dbReference>
<dbReference type="SUPFAM" id="SSF51316">
    <property type="entry name" value="Mss4-like"/>
    <property type="match status" value="1"/>
</dbReference>
<protein>
    <recommendedName>
        <fullName evidence="5">CENP-V/GFA domain-containing protein</fullName>
    </recommendedName>
</protein>
<dbReference type="InterPro" id="IPR011057">
    <property type="entry name" value="Mss4-like_sf"/>
</dbReference>
<reference evidence="6" key="1">
    <citation type="submission" date="2021-03" db="EMBL/GenBank/DDBJ databases">
        <authorList>
            <person name="Tagirdzhanova G."/>
        </authorList>
    </citation>
    <scope>NUCLEOTIDE SEQUENCE</scope>
</reference>
<comment type="similarity">
    <text evidence="1">Belongs to the Gfa family.</text>
</comment>
<dbReference type="Pfam" id="PF04828">
    <property type="entry name" value="GFA"/>
    <property type="match status" value="1"/>
</dbReference>
<evidence type="ECO:0000256" key="2">
    <source>
        <dbReference type="ARBA" id="ARBA00022723"/>
    </source>
</evidence>
<proteinExistence type="inferred from homology"/>
<evidence type="ECO:0000313" key="6">
    <source>
        <dbReference type="EMBL" id="CAF9924789.1"/>
    </source>
</evidence>
<evidence type="ECO:0000256" key="1">
    <source>
        <dbReference type="ARBA" id="ARBA00005495"/>
    </source>
</evidence>
<keyword evidence="2" id="KW-0479">Metal-binding</keyword>
<evidence type="ECO:0000313" key="7">
    <source>
        <dbReference type="Proteomes" id="UP000664169"/>
    </source>
</evidence>
<evidence type="ECO:0000256" key="3">
    <source>
        <dbReference type="ARBA" id="ARBA00022833"/>
    </source>
</evidence>
<accession>A0A8H3ISR5</accession>
<keyword evidence="3" id="KW-0862">Zinc</keyword>
<dbReference type="OrthoDB" id="5422068at2759"/>
<evidence type="ECO:0000259" key="5">
    <source>
        <dbReference type="PROSITE" id="PS51891"/>
    </source>
</evidence>
<dbReference type="PROSITE" id="PS51891">
    <property type="entry name" value="CENP_V_GFA"/>
    <property type="match status" value="1"/>
</dbReference>
<dbReference type="GO" id="GO:0046872">
    <property type="term" value="F:metal ion binding"/>
    <property type="evidence" value="ECO:0007669"/>
    <property type="project" value="UniProtKB-KW"/>
</dbReference>
<keyword evidence="4" id="KW-0456">Lyase</keyword>
<organism evidence="6 7">
    <name type="scientific">Gomphillus americanus</name>
    <dbReference type="NCBI Taxonomy" id="1940652"/>
    <lineage>
        <taxon>Eukaryota</taxon>
        <taxon>Fungi</taxon>
        <taxon>Dikarya</taxon>
        <taxon>Ascomycota</taxon>
        <taxon>Pezizomycotina</taxon>
        <taxon>Lecanoromycetes</taxon>
        <taxon>OSLEUM clade</taxon>
        <taxon>Ostropomycetidae</taxon>
        <taxon>Ostropales</taxon>
        <taxon>Graphidaceae</taxon>
        <taxon>Gomphilloideae</taxon>
        <taxon>Gomphillus</taxon>
    </lineage>
</organism>
<dbReference type="PANTHER" id="PTHR33337">
    <property type="entry name" value="GFA DOMAIN-CONTAINING PROTEIN"/>
    <property type="match status" value="1"/>
</dbReference>
<evidence type="ECO:0000256" key="4">
    <source>
        <dbReference type="ARBA" id="ARBA00023239"/>
    </source>
</evidence>
<dbReference type="GO" id="GO:0016846">
    <property type="term" value="F:carbon-sulfur lyase activity"/>
    <property type="evidence" value="ECO:0007669"/>
    <property type="project" value="InterPro"/>
</dbReference>
<keyword evidence="7" id="KW-1185">Reference proteome</keyword>
<dbReference type="EMBL" id="CAJPDQ010000022">
    <property type="protein sequence ID" value="CAF9924789.1"/>
    <property type="molecule type" value="Genomic_DNA"/>
</dbReference>